<dbReference type="GO" id="GO:0051301">
    <property type="term" value="P:cell division"/>
    <property type="evidence" value="ECO:0007669"/>
    <property type="project" value="UniProtKB-KW"/>
</dbReference>
<dbReference type="EMBL" id="BJYX01000003">
    <property type="protein sequence ID" value="GEO29028.1"/>
    <property type="molecule type" value="Genomic_DNA"/>
</dbReference>
<feature type="binding site" evidence="7">
    <location>
        <position position="47"/>
    </location>
    <ligand>
        <name>UDP-N-acetyl-alpha-D-muramoyl-L-alanyl-D-glutamate</name>
        <dbReference type="ChEBI" id="CHEBI:83900"/>
    </ligand>
</feature>
<reference evidence="12 13" key="1">
    <citation type="submission" date="2019-07" db="EMBL/GenBank/DDBJ databases">
        <title>Whole genome shotgun sequence of Terrabacter aerolatus NBRC 106305.</title>
        <authorList>
            <person name="Hosoyama A."/>
            <person name="Uohara A."/>
            <person name="Ohji S."/>
            <person name="Ichikawa N."/>
        </authorList>
    </citation>
    <scope>NUCLEOTIDE SEQUENCE [LARGE SCALE GENOMIC DNA]</scope>
    <source>
        <strain evidence="12 13">NBRC 106305</strain>
    </source>
</reference>
<organism evidence="12 13">
    <name type="scientific">Terrabacter aerolatus</name>
    <dbReference type="NCBI Taxonomy" id="422442"/>
    <lineage>
        <taxon>Bacteria</taxon>
        <taxon>Bacillati</taxon>
        <taxon>Actinomycetota</taxon>
        <taxon>Actinomycetes</taxon>
        <taxon>Micrococcales</taxon>
        <taxon>Intrasporangiaceae</taxon>
        <taxon>Terrabacter</taxon>
    </lineage>
</organism>
<evidence type="ECO:0000313" key="13">
    <source>
        <dbReference type="Proteomes" id="UP000321534"/>
    </source>
</evidence>
<evidence type="ECO:0000256" key="3">
    <source>
        <dbReference type="ARBA" id="ARBA00022960"/>
    </source>
</evidence>
<feature type="binding site" evidence="7">
    <location>
        <position position="206"/>
    </location>
    <ligand>
        <name>UDP-N-acetyl-alpha-D-muramoyl-L-alanyl-D-glutamate</name>
        <dbReference type="ChEBI" id="CHEBI:83900"/>
    </ligand>
</feature>
<dbReference type="Gene3D" id="3.40.1390.10">
    <property type="entry name" value="MurE/MurF, N-terminal domain"/>
    <property type="match status" value="1"/>
</dbReference>
<dbReference type="InterPro" id="IPR000713">
    <property type="entry name" value="Mur_ligase_N"/>
</dbReference>
<dbReference type="SUPFAM" id="SSF63418">
    <property type="entry name" value="MurE/MurF N-terminal domain"/>
    <property type="match status" value="1"/>
</dbReference>
<dbReference type="GO" id="GO:0000287">
    <property type="term" value="F:magnesium ion binding"/>
    <property type="evidence" value="ECO:0007669"/>
    <property type="project" value="UniProtKB-UniRule"/>
</dbReference>
<dbReference type="HAMAP" id="MF_00208">
    <property type="entry name" value="MurE"/>
    <property type="match status" value="1"/>
</dbReference>
<feature type="modified residue" description="N6-carboxylysine" evidence="7">
    <location>
        <position position="238"/>
    </location>
</feature>
<comment type="subcellular location">
    <subcellularLocation>
        <location evidence="7 8">Cytoplasm</location>
    </subcellularLocation>
</comment>
<dbReference type="Pfam" id="PF08245">
    <property type="entry name" value="Mur_ligase_M"/>
    <property type="match status" value="1"/>
</dbReference>
<dbReference type="Gene3D" id="3.40.1190.10">
    <property type="entry name" value="Mur-like, catalytic domain"/>
    <property type="match status" value="1"/>
</dbReference>
<dbReference type="UniPathway" id="UPA00219"/>
<dbReference type="SUPFAM" id="SSF53244">
    <property type="entry name" value="MurD-like peptide ligases, peptide-binding domain"/>
    <property type="match status" value="1"/>
</dbReference>
<comment type="PTM">
    <text evidence="7">Carboxylation is probably crucial for Mg(2+) binding and, consequently, for the gamma-phosphate positioning of ATP.</text>
</comment>
<comment type="function">
    <text evidence="7">Catalyzes the addition of meso-diaminopimelic acid to the nucleotide precursor UDP-N-acetylmuramoyl-L-alanyl-D-glutamate (UMAG) in the biosynthesis of bacterial cell-wall peptidoglycan.</text>
</comment>
<evidence type="ECO:0000256" key="4">
    <source>
        <dbReference type="ARBA" id="ARBA00022984"/>
    </source>
</evidence>
<evidence type="ECO:0000256" key="1">
    <source>
        <dbReference type="ARBA" id="ARBA00005898"/>
    </source>
</evidence>
<dbReference type="InterPro" id="IPR004101">
    <property type="entry name" value="Mur_ligase_C"/>
</dbReference>
<dbReference type="NCBIfam" id="NF001124">
    <property type="entry name" value="PRK00139.1-2"/>
    <property type="match status" value="1"/>
</dbReference>
<dbReference type="SUPFAM" id="SSF53623">
    <property type="entry name" value="MurD-like peptide ligases, catalytic domain"/>
    <property type="match status" value="1"/>
</dbReference>
<feature type="domain" description="Mur ligase central" evidence="11">
    <location>
        <begin position="127"/>
        <end position="349"/>
    </location>
</feature>
<evidence type="ECO:0000259" key="10">
    <source>
        <dbReference type="Pfam" id="PF02875"/>
    </source>
</evidence>
<keyword evidence="4 7" id="KW-0573">Peptidoglycan synthesis</keyword>
<keyword evidence="3 7" id="KW-0133">Cell shape</keyword>
<feature type="binding site" evidence="7">
    <location>
        <begin position="171"/>
        <end position="172"/>
    </location>
    <ligand>
        <name>UDP-N-acetyl-alpha-D-muramoyl-L-alanyl-D-glutamate</name>
        <dbReference type="ChEBI" id="CHEBI:83900"/>
    </ligand>
</feature>
<dbReference type="Pfam" id="PF02875">
    <property type="entry name" value="Mur_ligase_C"/>
    <property type="match status" value="1"/>
</dbReference>
<evidence type="ECO:0000256" key="7">
    <source>
        <dbReference type="HAMAP-Rule" id="MF_00208"/>
    </source>
</evidence>
<dbReference type="GO" id="GO:0009252">
    <property type="term" value="P:peptidoglycan biosynthetic process"/>
    <property type="evidence" value="ECO:0007669"/>
    <property type="project" value="UniProtKB-UniRule"/>
</dbReference>
<feature type="binding site" evidence="7">
    <location>
        <position position="45"/>
    </location>
    <ligand>
        <name>UDP-N-acetyl-alpha-D-muramoyl-L-alanyl-D-glutamate</name>
        <dbReference type="ChEBI" id="CHEBI:83900"/>
    </ligand>
</feature>
<sequence length="549" mass="56436">MSPSPLRPATSGLLLRDLTARIAATSPVREAAPDRGDVLVTGITLDSRAVLPGDLYAALPGFNVHGACFAADAVAAGAVAVLTDAAGLDAMSATVPVLVADDPRSVVGAAAAEVYGHPSEQLTMIGITGTNGKTTTAYLVESALRAHGQRTGLIGTVETRIGDERMESVRTTPEATDLHALLGLMRDRALDACVMEVSSHALQLRRVDGVVYDVALFTNLSQDHLDFHDSMDDYFAAKASLFTPERSRAAVVCVDDAWGRRLAAQATVPTTTLATTLATTGEDVTDADWVAVEAAPTGQTEQTGQTTAGGHAPSGAFSLRERSTGRALSLVSHLPGHFNVANTALAALALLRIGLTPAEVESAMAVAPEVPGRMEVVSPGGPEAPRCVVDFAHTPDAVDAALAALRDSTAGRLIAVLGAGGDRDRGKRPAMGAAAARRADVVVVTDDNPRSEDPGEIRAAVIAGARDAVRDGAAGETEIIDGGARSSAIAEAIALAVVDTGEDRPVDTVVVLGKGHEKGQEIHGVKHPFDDRDAVRAALEALASSGVTS</sequence>
<evidence type="ECO:0000259" key="9">
    <source>
        <dbReference type="Pfam" id="PF01225"/>
    </source>
</evidence>
<dbReference type="GO" id="GO:0005737">
    <property type="term" value="C:cytoplasm"/>
    <property type="evidence" value="ECO:0007669"/>
    <property type="project" value="UniProtKB-SubCell"/>
</dbReference>
<feature type="binding site" evidence="7">
    <location>
        <position position="198"/>
    </location>
    <ligand>
        <name>UDP-N-acetyl-alpha-D-muramoyl-L-alanyl-D-glutamate</name>
        <dbReference type="ChEBI" id="CHEBI:83900"/>
    </ligand>
</feature>
<dbReference type="InterPro" id="IPR005761">
    <property type="entry name" value="UDP-N-AcMur-Glu-dNH2Pim_ligase"/>
</dbReference>
<keyword evidence="7" id="KW-0460">Magnesium</keyword>
<name>A0A512CXT0_9MICO</name>
<dbReference type="GO" id="GO:0008765">
    <property type="term" value="F:UDP-N-acetylmuramoylalanyl-D-glutamate-2,6-diaminopimelate ligase activity"/>
    <property type="evidence" value="ECO:0007669"/>
    <property type="project" value="UniProtKB-UniRule"/>
</dbReference>
<dbReference type="RefSeq" id="WP_246111128.1">
    <property type="nucleotide sequence ID" value="NZ_BAAARO010000008.1"/>
</dbReference>
<dbReference type="GO" id="GO:0071555">
    <property type="term" value="P:cell wall organization"/>
    <property type="evidence" value="ECO:0007669"/>
    <property type="project" value="UniProtKB-KW"/>
</dbReference>
<evidence type="ECO:0000256" key="5">
    <source>
        <dbReference type="ARBA" id="ARBA00023306"/>
    </source>
</evidence>
<comment type="cofactor">
    <cofactor evidence="7">
        <name>Mg(2+)</name>
        <dbReference type="ChEBI" id="CHEBI:18420"/>
    </cofactor>
</comment>
<evidence type="ECO:0000259" key="11">
    <source>
        <dbReference type="Pfam" id="PF08245"/>
    </source>
</evidence>
<gene>
    <name evidence="7 12" type="primary">murE</name>
    <name evidence="12" type="ORF">TAE01_08380</name>
</gene>
<comment type="caution">
    <text evidence="7">Lacks conserved residue(s) required for the propagation of feature annotation.</text>
</comment>
<comment type="catalytic activity">
    <reaction evidence="7">
        <text>UDP-N-acetyl-alpha-D-muramoyl-L-alanyl-D-glutamate + meso-2,6-diaminopimelate + ATP = UDP-N-acetyl-alpha-D-muramoyl-L-alanyl-gamma-D-glutamyl-meso-2,6-diaminopimelate + ADP + phosphate + H(+)</text>
        <dbReference type="Rhea" id="RHEA:23676"/>
        <dbReference type="ChEBI" id="CHEBI:15378"/>
        <dbReference type="ChEBI" id="CHEBI:30616"/>
        <dbReference type="ChEBI" id="CHEBI:43474"/>
        <dbReference type="ChEBI" id="CHEBI:57791"/>
        <dbReference type="ChEBI" id="CHEBI:83900"/>
        <dbReference type="ChEBI" id="CHEBI:83905"/>
        <dbReference type="ChEBI" id="CHEBI:456216"/>
        <dbReference type="EC" id="6.3.2.13"/>
    </reaction>
</comment>
<evidence type="ECO:0000256" key="8">
    <source>
        <dbReference type="RuleBase" id="RU004135"/>
    </source>
</evidence>
<evidence type="ECO:0000256" key="2">
    <source>
        <dbReference type="ARBA" id="ARBA00022618"/>
    </source>
</evidence>
<dbReference type="PANTHER" id="PTHR23135">
    <property type="entry name" value="MUR LIGASE FAMILY MEMBER"/>
    <property type="match status" value="1"/>
</dbReference>
<dbReference type="GO" id="GO:0008360">
    <property type="term" value="P:regulation of cell shape"/>
    <property type="evidence" value="ECO:0007669"/>
    <property type="project" value="UniProtKB-KW"/>
</dbReference>
<accession>A0A512CXT0</accession>
<dbReference type="NCBIfam" id="TIGR01085">
    <property type="entry name" value="murE"/>
    <property type="match status" value="1"/>
</dbReference>
<feature type="binding site" evidence="7">
    <location>
        <position position="513"/>
    </location>
    <ligand>
        <name>meso-2,6-diaminopimelate</name>
        <dbReference type="ChEBI" id="CHEBI:57791"/>
    </ligand>
</feature>
<feature type="short sequence motif" description="Meso-diaminopimelate recognition motif" evidence="7">
    <location>
        <begin position="447"/>
        <end position="450"/>
    </location>
</feature>
<evidence type="ECO:0000313" key="12">
    <source>
        <dbReference type="EMBL" id="GEO29028.1"/>
    </source>
</evidence>
<evidence type="ECO:0000256" key="6">
    <source>
        <dbReference type="ARBA" id="ARBA00023316"/>
    </source>
</evidence>
<feature type="binding site" evidence="7">
    <location>
        <position position="423"/>
    </location>
    <ligand>
        <name>meso-2,6-diaminopimelate</name>
        <dbReference type="ChEBI" id="CHEBI:57791"/>
    </ligand>
</feature>
<feature type="binding site" evidence="7">
    <location>
        <position position="517"/>
    </location>
    <ligand>
        <name>meso-2,6-diaminopimelate</name>
        <dbReference type="ChEBI" id="CHEBI:57791"/>
    </ligand>
</feature>
<dbReference type="InterPro" id="IPR035911">
    <property type="entry name" value="MurE/MurF_N"/>
</dbReference>
<comment type="caution">
    <text evidence="12">The sequence shown here is derived from an EMBL/GenBank/DDBJ whole genome shotgun (WGS) entry which is preliminary data.</text>
</comment>
<dbReference type="InterPro" id="IPR036565">
    <property type="entry name" value="Mur-like_cat_sf"/>
</dbReference>
<keyword evidence="7" id="KW-0067">ATP-binding</keyword>
<feature type="domain" description="Mur ligase N-terminal catalytic" evidence="9">
    <location>
        <begin position="40"/>
        <end position="112"/>
    </location>
</feature>
<dbReference type="InterPro" id="IPR036615">
    <property type="entry name" value="Mur_ligase_C_dom_sf"/>
</dbReference>
<dbReference type="Proteomes" id="UP000321534">
    <property type="component" value="Unassembled WGS sequence"/>
</dbReference>
<feature type="domain" description="Mur ligase C-terminal" evidence="10">
    <location>
        <begin position="372"/>
        <end position="515"/>
    </location>
</feature>
<dbReference type="InterPro" id="IPR013221">
    <property type="entry name" value="Mur_ligase_cen"/>
</dbReference>
<keyword evidence="2 7" id="KW-0132">Cell division</keyword>
<protein>
    <recommendedName>
        <fullName evidence="7">UDP-N-acetylmuramoyl-L-alanyl-D-glutamate--2,6-diaminopimelate ligase</fullName>
        <ecNumber evidence="7">6.3.2.13</ecNumber>
    </recommendedName>
    <alternativeName>
        <fullName evidence="7">Meso-A2pm-adding enzyme</fullName>
    </alternativeName>
    <alternativeName>
        <fullName evidence="7">Meso-diaminopimelate-adding enzyme</fullName>
    </alternativeName>
    <alternativeName>
        <fullName evidence="7">UDP-MurNAc-L-Ala-D-Glu:meso-diaminopimelate ligase</fullName>
    </alternativeName>
    <alternativeName>
        <fullName evidence="7">UDP-MurNAc-tripeptide synthetase</fullName>
    </alternativeName>
    <alternativeName>
        <fullName evidence="7">UDP-N-acetylmuramyl-tripeptide synthetase</fullName>
    </alternativeName>
</protein>
<keyword evidence="7" id="KW-0963">Cytoplasm</keyword>
<dbReference type="EC" id="6.3.2.13" evidence="7"/>
<comment type="pathway">
    <text evidence="7 8">Cell wall biogenesis; peptidoglycan biosynthesis.</text>
</comment>
<dbReference type="PANTHER" id="PTHR23135:SF4">
    <property type="entry name" value="UDP-N-ACETYLMURAMOYL-L-ALANYL-D-GLUTAMATE--2,6-DIAMINOPIMELATE LIGASE MURE HOMOLOG, CHLOROPLASTIC"/>
    <property type="match status" value="1"/>
</dbReference>
<dbReference type="Gene3D" id="3.90.190.20">
    <property type="entry name" value="Mur ligase, C-terminal domain"/>
    <property type="match status" value="1"/>
</dbReference>
<keyword evidence="7" id="KW-0547">Nucleotide-binding</keyword>
<dbReference type="NCBIfam" id="NF001126">
    <property type="entry name" value="PRK00139.1-4"/>
    <property type="match status" value="1"/>
</dbReference>
<feature type="binding site" evidence="7">
    <location>
        <begin position="129"/>
        <end position="135"/>
    </location>
    <ligand>
        <name>ATP</name>
        <dbReference type="ChEBI" id="CHEBI:30616"/>
    </ligand>
</feature>
<keyword evidence="7 12" id="KW-0436">Ligase</keyword>
<dbReference type="AlphaFoldDB" id="A0A512CXT0"/>
<dbReference type="Pfam" id="PF01225">
    <property type="entry name" value="Mur_ligase"/>
    <property type="match status" value="1"/>
</dbReference>
<keyword evidence="13" id="KW-1185">Reference proteome</keyword>
<keyword evidence="5 7" id="KW-0131">Cell cycle</keyword>
<feature type="binding site" evidence="7">
    <location>
        <begin position="447"/>
        <end position="450"/>
    </location>
    <ligand>
        <name>meso-2,6-diaminopimelate</name>
        <dbReference type="ChEBI" id="CHEBI:57791"/>
    </ligand>
</feature>
<proteinExistence type="inferred from homology"/>
<dbReference type="GO" id="GO:0005524">
    <property type="term" value="F:ATP binding"/>
    <property type="evidence" value="ECO:0007669"/>
    <property type="project" value="UniProtKB-UniRule"/>
</dbReference>
<keyword evidence="6 7" id="KW-0961">Cell wall biogenesis/degradation</keyword>
<comment type="similarity">
    <text evidence="1 7">Belongs to the MurCDEF family. MurE subfamily.</text>
</comment>